<proteinExistence type="predicted"/>
<reference evidence="1" key="1">
    <citation type="journal article" date="2015" name="ISME J.">
        <title>Aquifer environment selects for microbial species cohorts in sediment and groundwater.</title>
        <authorList>
            <person name="Hug L.A."/>
            <person name="Thomas B.C."/>
            <person name="Brown C.T."/>
            <person name="Frischkorn K.R."/>
            <person name="Williams K.H."/>
            <person name="Tringe S.G."/>
            <person name="Banfield J.F."/>
        </authorList>
    </citation>
    <scope>NUCLEOTIDE SEQUENCE</scope>
</reference>
<dbReference type="EMBL" id="KT007001">
    <property type="protein sequence ID" value="AKQ02613.1"/>
    <property type="molecule type" value="Genomic_DNA"/>
</dbReference>
<name>A0A0H4T4M3_9BACT</name>
<protein>
    <submittedName>
        <fullName evidence="1">Uncharacterized protein</fullName>
    </submittedName>
</protein>
<dbReference type="AlphaFoldDB" id="A0A0H4T4M3"/>
<organism evidence="1">
    <name type="scientific">uncultured Parcubacteria bacterium Rifle_16ft_4_minimus_37658</name>
    <dbReference type="NCBI Taxonomy" id="1665141"/>
    <lineage>
        <taxon>Bacteria</taxon>
        <taxon>Candidatus Parcubacteria</taxon>
        <taxon>environmental samples</taxon>
    </lineage>
</organism>
<evidence type="ECO:0000313" key="1">
    <source>
        <dbReference type="EMBL" id="AKQ02613.1"/>
    </source>
</evidence>
<accession>A0A0H4T4M3</accession>
<sequence length="550" mass="65270">MPDSEKVECQNCKQNFTIELEDFKFYEKMQTSPPEICFYCRLQKHLAFWEFGKFHKRKCDLTGEDIISLFSFEAHFPVYKTSEWYSDSWMPPEMEYNPSRLFFDQLSELQSKTPHPHQFGTKNTNCDYSADVWESKNCYLCRSIANSENLSYSLRDIRCRDSYELTYCYDTEQSYDCTYCFKVYSVKYVFDVRDSFDSAFLYDCRNVSNCFMCWNLRNKKFHILNQPYTKEEYFKKIKEYNLNSWETVRKLKNEFAARVREDAIHRQNMNTKLTNSTGNGLTECKNCANCYFLENSENCKNIFRGFQNKDTQDATAVWKTELAAEVVQITQGYKLKYSIFCTNCRESEYLDFCIECENCFGCVGLKKKQYCILNKQYTKGEYEKITIQIRENIKSNGLRGQFLPLKMAYVGYNLSYAGILFPLSRNEVEKIGGYWEELENASTENIKVSEYVDDIHDVKDDIIYEGLICQETNRPFNVKLDELNFYKQKEIPLPRTYPDVRTIKRMRDLTLIKPFPGKCFFCAKEIIHYYPPEFGYKKIACEACYLKEVV</sequence>